<evidence type="ECO:0000256" key="6">
    <source>
        <dbReference type="ARBA" id="ARBA00022741"/>
    </source>
</evidence>
<dbReference type="PANTHER" id="PTHR32057">
    <property type="entry name" value="PROTEIN ADENYLYLTRANSFERASE SELO, MITOCHONDRIAL"/>
    <property type="match status" value="1"/>
</dbReference>
<dbReference type="EMBL" id="SPKT01000013">
    <property type="protein sequence ID" value="TFH98835.1"/>
    <property type="molecule type" value="Genomic_DNA"/>
</dbReference>
<evidence type="ECO:0008006" key="12">
    <source>
        <dbReference type="Google" id="ProtNLM"/>
    </source>
</evidence>
<reference evidence="10 11" key="1">
    <citation type="submission" date="2019-03" db="EMBL/GenBank/DDBJ databases">
        <title>Reclassification of Micrococcus aloeverae and Micrococcus yunnanensis as later heterotypic synonyms of Micrococcus luteus.</title>
        <authorList>
            <person name="Huang C.-H."/>
        </authorList>
    </citation>
    <scope>NUCLEOTIDE SEQUENCE [LARGE SCALE GENOMIC DNA]</scope>
    <source>
        <strain evidence="10 11">BCRC 12151</strain>
    </source>
</reference>
<keyword evidence="6" id="KW-0547">Nucleotide-binding</keyword>
<evidence type="ECO:0000256" key="3">
    <source>
        <dbReference type="ARBA" id="ARBA00022679"/>
    </source>
</evidence>
<gene>
    <name evidence="10" type="ORF">E4A49_07460</name>
</gene>
<dbReference type="Pfam" id="PF02696">
    <property type="entry name" value="SelO"/>
    <property type="match status" value="2"/>
</dbReference>
<evidence type="ECO:0000256" key="9">
    <source>
        <dbReference type="SAM" id="MobiDB-lite"/>
    </source>
</evidence>
<evidence type="ECO:0000256" key="1">
    <source>
        <dbReference type="ARBA" id="ARBA00001946"/>
    </source>
</evidence>
<evidence type="ECO:0000313" key="11">
    <source>
        <dbReference type="Proteomes" id="UP000297477"/>
    </source>
</evidence>
<keyword evidence="11" id="KW-1185">Reference proteome</keyword>
<evidence type="ECO:0000313" key="10">
    <source>
        <dbReference type="EMBL" id="TFH98835.1"/>
    </source>
</evidence>
<evidence type="ECO:0000256" key="2">
    <source>
        <dbReference type="ARBA" id="ARBA00009747"/>
    </source>
</evidence>
<keyword evidence="4" id="KW-0548">Nucleotidyltransferase</keyword>
<comment type="caution">
    <text evidence="10">The sequence shown here is derived from an EMBL/GenBank/DDBJ whole genome shotgun (WGS) entry which is preliminary data.</text>
</comment>
<feature type="compositionally biased region" description="Polar residues" evidence="9">
    <location>
        <begin position="350"/>
        <end position="362"/>
    </location>
</feature>
<keyword evidence="3" id="KW-0808">Transferase</keyword>
<feature type="region of interest" description="Disordered" evidence="9">
    <location>
        <begin position="335"/>
        <end position="362"/>
    </location>
</feature>
<dbReference type="PANTHER" id="PTHR32057:SF14">
    <property type="entry name" value="PROTEIN ADENYLYLTRANSFERASE SELO, MITOCHONDRIAL"/>
    <property type="match status" value="1"/>
</dbReference>
<accession>A0ABY2JZX9</accession>
<keyword evidence="8" id="KW-0460">Magnesium</keyword>
<proteinExistence type="inferred from homology"/>
<evidence type="ECO:0000256" key="4">
    <source>
        <dbReference type="ARBA" id="ARBA00022695"/>
    </source>
</evidence>
<name>A0ABY2JZX9_9MICC</name>
<sequence length="491" mass="52145">MAQAYAGHQFGHYSPVLGDGRALLLGEIPATPSTPATPSAFVRETVESPDAFVRETVESPDASVRETVESPDALPSLTDLHLKGSGRTPFSRPGSDGLAALGPMLREVLVSACLHALGVPTSRALAVVATGGQVQRDRSLPGAVLARTAASHLRVGTVQYAAALAAQHEAAGSPERADGLHPETLLTRLVQHALDRHHPHAPRTDVPALDLLRAVARAQAELVAQWMLLGFVHGVMNTDNMTLSGEAIDFGPCAFMEAFDPDTVFSSIDHAGRYAYGNQPAIARWNLARLAEALLPLIDPDQQRAVAAAERVLDEFRVHHTAAWRRGLAAKLGLPAEPVPDDGPAPAEDTSPNASASTGTAATVPDVTTLTDPLFALLAEHRVDWTSFWASLADVAESADATLLPDPLQDWGADWLAHGPDAALLRRTNPVVIARNHLVEEALDAAEAGDLTPFENLLSQVRRPFSPPDGRERYAEPAAPSSGRYVTYCGT</sequence>
<evidence type="ECO:0000256" key="5">
    <source>
        <dbReference type="ARBA" id="ARBA00022723"/>
    </source>
</evidence>
<dbReference type="InterPro" id="IPR003846">
    <property type="entry name" value="SelO"/>
</dbReference>
<keyword evidence="7" id="KW-0067">ATP-binding</keyword>
<evidence type="ECO:0000256" key="8">
    <source>
        <dbReference type="ARBA" id="ARBA00022842"/>
    </source>
</evidence>
<organism evidence="10 11">
    <name type="scientific">Micrococcus lylae</name>
    <dbReference type="NCBI Taxonomy" id="1273"/>
    <lineage>
        <taxon>Bacteria</taxon>
        <taxon>Bacillati</taxon>
        <taxon>Actinomycetota</taxon>
        <taxon>Actinomycetes</taxon>
        <taxon>Micrococcales</taxon>
        <taxon>Micrococcaceae</taxon>
        <taxon>Micrococcus</taxon>
    </lineage>
</organism>
<protein>
    <recommendedName>
        <fullName evidence="12">Protein adenylyltransferase SelO</fullName>
    </recommendedName>
</protein>
<comment type="cofactor">
    <cofactor evidence="1">
        <name>Mg(2+)</name>
        <dbReference type="ChEBI" id="CHEBI:18420"/>
    </cofactor>
</comment>
<comment type="similarity">
    <text evidence="2">Belongs to the SELO family.</text>
</comment>
<dbReference type="Proteomes" id="UP000297477">
    <property type="component" value="Unassembled WGS sequence"/>
</dbReference>
<keyword evidence="5" id="KW-0479">Metal-binding</keyword>
<evidence type="ECO:0000256" key="7">
    <source>
        <dbReference type="ARBA" id="ARBA00022840"/>
    </source>
</evidence>